<proteinExistence type="inferred from homology"/>
<comment type="subunit">
    <text evidence="3">Homotrimer.</text>
</comment>
<dbReference type="Pfam" id="PF00024">
    <property type="entry name" value="PAN_1"/>
    <property type="match status" value="1"/>
</dbReference>
<dbReference type="InterPro" id="IPR006585">
    <property type="entry name" value="FTP1"/>
</dbReference>
<evidence type="ECO:0000256" key="2">
    <source>
        <dbReference type="ARBA" id="ARBA00010147"/>
    </source>
</evidence>
<protein>
    <recommendedName>
        <fullName evidence="8">F5/8 type C domain-containing protein</fullName>
    </recommendedName>
</protein>
<dbReference type="AlphaFoldDB" id="A0A8B6CAS7"/>
<dbReference type="PANTHER" id="PTHR45713">
    <property type="entry name" value="FTP DOMAIN-CONTAINING PROTEIN"/>
    <property type="match status" value="1"/>
</dbReference>
<evidence type="ECO:0000313" key="9">
    <source>
        <dbReference type="EMBL" id="VDI02541.1"/>
    </source>
</evidence>
<evidence type="ECO:0000256" key="3">
    <source>
        <dbReference type="ARBA" id="ARBA00011233"/>
    </source>
</evidence>
<reference evidence="9" key="1">
    <citation type="submission" date="2018-11" db="EMBL/GenBank/DDBJ databases">
        <authorList>
            <person name="Alioto T."/>
            <person name="Alioto T."/>
        </authorList>
    </citation>
    <scope>NUCLEOTIDE SEQUENCE</scope>
</reference>
<feature type="domain" description="F5/8 type C" evidence="8">
    <location>
        <begin position="49"/>
        <end position="165"/>
    </location>
</feature>
<evidence type="ECO:0000256" key="1">
    <source>
        <dbReference type="ARBA" id="ARBA00002219"/>
    </source>
</evidence>
<dbReference type="InterPro" id="IPR003609">
    <property type="entry name" value="Pan_app"/>
</dbReference>
<dbReference type="SUPFAM" id="SSF57414">
    <property type="entry name" value="Hairpin loop containing domain-like"/>
    <property type="match status" value="1"/>
</dbReference>
<keyword evidence="7" id="KW-1015">Disulfide bond</keyword>
<dbReference type="GO" id="GO:0001868">
    <property type="term" value="P:regulation of complement activation, lectin pathway"/>
    <property type="evidence" value="ECO:0007669"/>
    <property type="project" value="UniProtKB-ARBA"/>
</dbReference>
<dbReference type="InterPro" id="IPR008979">
    <property type="entry name" value="Galactose-bd-like_sf"/>
</dbReference>
<dbReference type="PROSITE" id="PS50022">
    <property type="entry name" value="FA58C_3"/>
    <property type="match status" value="1"/>
</dbReference>
<organism evidence="9 10">
    <name type="scientific">Mytilus galloprovincialis</name>
    <name type="common">Mediterranean mussel</name>
    <dbReference type="NCBI Taxonomy" id="29158"/>
    <lineage>
        <taxon>Eukaryota</taxon>
        <taxon>Metazoa</taxon>
        <taxon>Spiralia</taxon>
        <taxon>Lophotrochozoa</taxon>
        <taxon>Mollusca</taxon>
        <taxon>Bivalvia</taxon>
        <taxon>Autobranchia</taxon>
        <taxon>Pteriomorphia</taxon>
        <taxon>Mytilida</taxon>
        <taxon>Mytiloidea</taxon>
        <taxon>Mytilidae</taxon>
        <taxon>Mytilinae</taxon>
        <taxon>Mytilus</taxon>
    </lineage>
</organism>
<evidence type="ECO:0000256" key="7">
    <source>
        <dbReference type="ARBA" id="ARBA00023157"/>
    </source>
</evidence>
<dbReference type="InterPro" id="IPR051941">
    <property type="entry name" value="BG_Antigen-Binding_Lectin"/>
</dbReference>
<dbReference type="GO" id="GO:0010185">
    <property type="term" value="P:regulation of cellular defense response"/>
    <property type="evidence" value="ECO:0007669"/>
    <property type="project" value="UniProtKB-ARBA"/>
</dbReference>
<dbReference type="Gene3D" id="2.60.120.260">
    <property type="entry name" value="Galactose-binding domain-like"/>
    <property type="match status" value="1"/>
</dbReference>
<dbReference type="PANTHER" id="PTHR45713:SF6">
    <property type="entry name" value="F5_8 TYPE C DOMAIN-CONTAINING PROTEIN"/>
    <property type="match status" value="1"/>
</dbReference>
<comment type="function">
    <text evidence="1">Acts as a defensive agent. Recognizes blood group fucosylated oligosaccharides including A, B, H and Lewis B-type antigens. Does not recognize Lewis A antigen and has low affinity for monovalent haptens.</text>
</comment>
<dbReference type="InterPro" id="IPR000421">
    <property type="entry name" value="FA58C"/>
</dbReference>
<keyword evidence="10" id="KW-1185">Reference proteome</keyword>
<dbReference type="OrthoDB" id="6038907at2759"/>
<comment type="similarity">
    <text evidence="2">Belongs to the fucolectin family.</text>
</comment>
<dbReference type="SMART" id="SM00607">
    <property type="entry name" value="FTP"/>
    <property type="match status" value="1"/>
</dbReference>
<sequence>MSKSILVFEAFSVVNIALKKPSELSSMYEPPHYECCDSDYAVDGYIHDWVNGDFFCAHTDHVEDKQEWWSVDLQDVYTIDYTYIYGRTDCCVDTLANFDVEVISPGTCNRWNNFAIGNIFHCQYQPTGVQQITITCPPNTSGRFVRIKRRDLLPLVICELEVYGNLSNSHLESGLESKTKTAYACGHIGYRYLGPVIYTSVAQSNIECTTMCITKTACTAAEYVKKTNVCLLKGKSPNGTHPSLQPDSDKNVFFIQ</sequence>
<dbReference type="SUPFAM" id="SSF49785">
    <property type="entry name" value="Galactose-binding domain-like"/>
    <property type="match status" value="1"/>
</dbReference>
<dbReference type="EMBL" id="UYJE01001483">
    <property type="protein sequence ID" value="VDI02541.1"/>
    <property type="molecule type" value="Genomic_DNA"/>
</dbReference>
<dbReference type="Gene3D" id="3.50.4.10">
    <property type="entry name" value="Hepatocyte Growth Factor"/>
    <property type="match status" value="1"/>
</dbReference>
<keyword evidence="4" id="KW-0479">Metal-binding</keyword>
<evidence type="ECO:0000256" key="5">
    <source>
        <dbReference type="ARBA" id="ARBA00022734"/>
    </source>
</evidence>
<evidence type="ECO:0000256" key="6">
    <source>
        <dbReference type="ARBA" id="ARBA00022837"/>
    </source>
</evidence>
<dbReference type="GO" id="GO:0046872">
    <property type="term" value="F:metal ion binding"/>
    <property type="evidence" value="ECO:0007669"/>
    <property type="project" value="UniProtKB-KW"/>
</dbReference>
<comment type="caution">
    <text evidence="9">The sequence shown here is derived from an EMBL/GenBank/DDBJ whole genome shotgun (WGS) entry which is preliminary data.</text>
</comment>
<gene>
    <name evidence="9" type="ORF">MGAL_10B087701</name>
</gene>
<keyword evidence="6" id="KW-0106">Calcium</keyword>
<evidence type="ECO:0000256" key="4">
    <source>
        <dbReference type="ARBA" id="ARBA00022723"/>
    </source>
</evidence>
<name>A0A8B6CAS7_MYTGA</name>
<dbReference type="Proteomes" id="UP000596742">
    <property type="component" value="Unassembled WGS sequence"/>
</dbReference>
<accession>A0A8B6CAS7</accession>
<evidence type="ECO:0000259" key="8">
    <source>
        <dbReference type="PROSITE" id="PS50022"/>
    </source>
</evidence>
<evidence type="ECO:0000313" key="10">
    <source>
        <dbReference type="Proteomes" id="UP000596742"/>
    </source>
</evidence>
<keyword evidence="5" id="KW-0430">Lectin</keyword>
<dbReference type="GO" id="GO:0042806">
    <property type="term" value="F:fucose binding"/>
    <property type="evidence" value="ECO:0007669"/>
    <property type="project" value="UniProtKB-ARBA"/>
</dbReference>
<dbReference type="Pfam" id="PF22633">
    <property type="entry name" value="F5_F8_type_C_2"/>
    <property type="match status" value="1"/>
</dbReference>